<dbReference type="Pfam" id="PF09995">
    <property type="entry name" value="MPAB_Lcp_cat"/>
    <property type="match status" value="1"/>
</dbReference>
<dbReference type="PANTHER" id="PTHR36151:SF3">
    <property type="entry name" value="ER-BOUND OXYGENASE MPAB_MPAB'_RUBBER OXYGENASE CATALYTIC DOMAIN-CONTAINING PROTEIN"/>
    <property type="match status" value="1"/>
</dbReference>
<name>A0AAE6V6S4_9MICO</name>
<dbReference type="Proteomes" id="UP000465031">
    <property type="component" value="Chromosome"/>
</dbReference>
<protein>
    <submittedName>
        <fullName evidence="2">DUF2236 domain-containing protein</fullName>
    </submittedName>
</protein>
<organism evidence="2 3">
    <name type="scientific">Rathayibacter tanaceti</name>
    <dbReference type="NCBI Taxonomy" id="1671680"/>
    <lineage>
        <taxon>Bacteria</taxon>
        <taxon>Bacillati</taxon>
        <taxon>Actinomycetota</taxon>
        <taxon>Actinomycetes</taxon>
        <taxon>Micrococcales</taxon>
        <taxon>Microbacteriaceae</taxon>
        <taxon>Rathayibacter</taxon>
    </lineage>
</organism>
<proteinExistence type="predicted"/>
<sequence>MPLASRSRSTAPRPDVFREGVFLVAGARAILLQIAHPAVGQGVADHSDFVHRAVARLHGTLSYLYVLNYGTPDGVRAVRRRVNRAHAPVRGPGYTAFDPELQRWVAATLAQSMLQLYEGVFGVLGDEEADEIVRRSAVIGAALQMPEELWPDSRAAFDTYWEEQLGRLEVTPAARRVARDLLGASISAWYLRPFGPYLRLVTAGLLPAELRAPFGFRWDARQEARFDRALARTFAVYRLLPAGVRTAPSRYYLARVRRDVQKAGVTVQPA</sequence>
<dbReference type="RefSeq" id="WP_132504924.1">
    <property type="nucleotide sequence ID" value="NZ_CP047186.1"/>
</dbReference>
<dbReference type="EMBL" id="CP047186">
    <property type="protein sequence ID" value="QHC56225.1"/>
    <property type="molecule type" value="Genomic_DNA"/>
</dbReference>
<dbReference type="GO" id="GO:0016491">
    <property type="term" value="F:oxidoreductase activity"/>
    <property type="evidence" value="ECO:0007669"/>
    <property type="project" value="InterPro"/>
</dbReference>
<dbReference type="KEGG" id="rte:GSU10_11670"/>
<evidence type="ECO:0000259" key="1">
    <source>
        <dbReference type="Pfam" id="PF09995"/>
    </source>
</evidence>
<reference evidence="3" key="1">
    <citation type="submission" date="2019-12" db="EMBL/GenBank/DDBJ databases">
        <title>Complete and draft genome sequences of new strains and members of some known species of the genus Rathayibacter isolated from plants.</title>
        <authorList>
            <person name="Tarlachkov S.V."/>
            <person name="Starodumova I.P."/>
            <person name="Dorofeeva L.V."/>
            <person name="Prisyazhnaya N.V."/>
            <person name="Leyn S."/>
            <person name="Zlamal J."/>
            <person name="Elan M."/>
            <person name="Osterman A.L."/>
            <person name="Nadler S."/>
            <person name="Subbotin S.A."/>
            <person name="Evtushenko L.I."/>
        </authorList>
    </citation>
    <scope>NUCLEOTIDE SEQUENCE [LARGE SCALE GENOMIC DNA]</scope>
    <source>
        <strain evidence="3">VKM Ac-2761</strain>
    </source>
</reference>
<feature type="domain" description="ER-bound oxygenase mpaB/mpaB'/Rubber oxygenase catalytic" evidence="1">
    <location>
        <begin position="19"/>
        <end position="232"/>
    </location>
</feature>
<evidence type="ECO:0000313" key="3">
    <source>
        <dbReference type="Proteomes" id="UP000465031"/>
    </source>
</evidence>
<gene>
    <name evidence="2" type="ORF">GSU10_11670</name>
</gene>
<dbReference type="AlphaFoldDB" id="A0AAE6V6S4"/>
<evidence type="ECO:0000313" key="2">
    <source>
        <dbReference type="EMBL" id="QHC56225.1"/>
    </source>
</evidence>
<dbReference type="PANTHER" id="PTHR36151">
    <property type="entry name" value="BLR2777 PROTEIN"/>
    <property type="match status" value="1"/>
</dbReference>
<accession>A0AAE6V6S4</accession>
<dbReference type="InterPro" id="IPR018713">
    <property type="entry name" value="MPAB/Lcp_cat_dom"/>
</dbReference>